<dbReference type="InterPro" id="IPR050218">
    <property type="entry name" value="LptD"/>
</dbReference>
<comment type="subunit">
    <text evidence="4">Component of the lipopolysaccharide transport and assembly complex.</text>
</comment>
<dbReference type="Gene3D" id="2.60.450.10">
    <property type="entry name" value="Lipopolysaccharide (LPS) transport protein A like domain"/>
    <property type="match status" value="1"/>
</dbReference>
<dbReference type="InterPro" id="IPR020889">
    <property type="entry name" value="LipoPS_assembly_LptD"/>
</dbReference>
<protein>
    <recommendedName>
        <fullName evidence="4">LPS-assembly protein LptD</fullName>
    </recommendedName>
</protein>
<dbReference type="GO" id="GO:0009279">
    <property type="term" value="C:cell outer membrane"/>
    <property type="evidence" value="ECO:0007669"/>
    <property type="project" value="UniProtKB-SubCell"/>
</dbReference>
<dbReference type="Pfam" id="PF03968">
    <property type="entry name" value="LptD_N"/>
    <property type="match status" value="1"/>
</dbReference>
<evidence type="ECO:0000313" key="9">
    <source>
        <dbReference type="Proteomes" id="UP000195807"/>
    </source>
</evidence>
<comment type="subcellular location">
    <subcellularLocation>
        <location evidence="4">Cell outer membrane</location>
    </subcellularLocation>
</comment>
<dbReference type="PANTHER" id="PTHR30189">
    <property type="entry name" value="LPS-ASSEMBLY PROTEIN"/>
    <property type="match status" value="1"/>
</dbReference>
<evidence type="ECO:0000256" key="3">
    <source>
        <dbReference type="ARBA" id="ARBA00023237"/>
    </source>
</evidence>
<feature type="chain" id="PRO_5011802493" description="LPS-assembly protein LptD" evidence="4">
    <location>
        <begin position="32"/>
        <end position="807"/>
    </location>
</feature>
<dbReference type="STRING" id="450378.GCA_001661675_02243"/>
<dbReference type="PANTHER" id="PTHR30189:SF1">
    <property type="entry name" value="LPS-ASSEMBLY PROTEIN LPTD"/>
    <property type="match status" value="1"/>
</dbReference>
<keyword evidence="9" id="KW-1185">Reference proteome</keyword>
<evidence type="ECO:0000259" key="6">
    <source>
        <dbReference type="Pfam" id="PF03968"/>
    </source>
</evidence>
<dbReference type="GO" id="GO:0015920">
    <property type="term" value="P:lipopolysaccharide transport"/>
    <property type="evidence" value="ECO:0007669"/>
    <property type="project" value="InterPro"/>
</dbReference>
<dbReference type="Proteomes" id="UP000195807">
    <property type="component" value="Chromosome"/>
</dbReference>
<dbReference type="Pfam" id="PF04453">
    <property type="entry name" value="LptD"/>
    <property type="match status" value="1"/>
</dbReference>
<evidence type="ECO:0000256" key="4">
    <source>
        <dbReference type="HAMAP-Rule" id="MF_01411"/>
    </source>
</evidence>
<feature type="region of interest" description="Disordered" evidence="5">
    <location>
        <begin position="36"/>
        <end position="68"/>
    </location>
</feature>
<evidence type="ECO:0000313" key="8">
    <source>
        <dbReference type="EMBL" id="ARU17463.1"/>
    </source>
</evidence>
<comment type="function">
    <text evidence="4">Involved in the assembly of lipopolysaccharide (LPS) at the surface of the outer membrane.</text>
</comment>
<keyword evidence="1 4" id="KW-0732">Signal</keyword>
<dbReference type="GO" id="GO:0043165">
    <property type="term" value="P:Gram-negative-bacterium-type cell outer membrane assembly"/>
    <property type="evidence" value="ECO:0007669"/>
    <property type="project" value="UniProtKB-UniRule"/>
</dbReference>
<feature type="domain" description="Organic solvent tolerance-like N-terminal" evidence="6">
    <location>
        <begin position="110"/>
        <end position="248"/>
    </location>
</feature>
<dbReference type="InterPro" id="IPR005653">
    <property type="entry name" value="OstA-like_N"/>
</dbReference>
<dbReference type="HAMAP" id="MF_01411">
    <property type="entry name" value="LPS_assembly_LptD"/>
    <property type="match status" value="1"/>
</dbReference>
<dbReference type="EMBL" id="CP019602">
    <property type="protein sequence ID" value="ARU17463.1"/>
    <property type="molecule type" value="Genomic_DNA"/>
</dbReference>
<accession>A0A1Z1FFF9</accession>
<comment type="caution">
    <text evidence="4">Lacks conserved residue(s) required for the propagation of feature annotation.</text>
</comment>
<dbReference type="GO" id="GO:1990351">
    <property type="term" value="C:transporter complex"/>
    <property type="evidence" value="ECO:0007669"/>
    <property type="project" value="TreeGrafter"/>
</dbReference>
<evidence type="ECO:0000256" key="5">
    <source>
        <dbReference type="SAM" id="MobiDB-lite"/>
    </source>
</evidence>
<gene>
    <name evidence="4" type="primary">lptD</name>
    <name evidence="8" type="ORF">A9D14_11145</name>
</gene>
<name>A0A1Z1FFF9_9SPHN</name>
<evidence type="ECO:0000259" key="7">
    <source>
        <dbReference type="Pfam" id="PF04453"/>
    </source>
</evidence>
<evidence type="ECO:0000256" key="1">
    <source>
        <dbReference type="ARBA" id="ARBA00022729"/>
    </source>
</evidence>
<dbReference type="InterPro" id="IPR007543">
    <property type="entry name" value="LptD_C"/>
</dbReference>
<sequence length="807" mass="89665" precursor="true">MARRPLTVRLPLTARLLACAALTAAALPALAGEAAAQDRPAAMQPEGQQETPPELEDADPGVPEGPFFWDEIDEALYPQAVEEAPAPPAGTPESPFQIEPPADPNQIAFEADELGYGTSDDTVVASGNVVLRRQDQQLRADEVRWNRSTGAIVATGDIRLVDEGGNVLYTDRLELTDELRAGAMQNMLLVLAQGGRMAARRGERTDDGRVVLIDSAYSPCPVETAEGCAQDPSWRITADRVAYDPATQMIRFRGARLELFGLSLVPLPWMEIRADGQPVSGLVTPDLRISASNGVEVEGGYYWRIARNRELTLKGTAYTQVLPMASARYAALTETGAYQVTGYITSSSRVPIGDAAAIDPASERDLRGYLDANGRFQLSEHWSVTSSIRVTSDRTFLRRYDISRDDRLRSMANVQRIDDDSYLSFAGWATQTLRVDEEQGLVPMALPVIDYRRRVDDPLLGGRVMLQANTMALFRANGQDTQRAFAKAEWSLRRFTPWGQVVELTALARGDAYHSDENLLTGIERYRGETGWQGRGIALGAVDVTYPLIGGFMGGTQVLTPHLQLVATPDIKNLEVPNEDSRAIDLEDTNLFSLNRFPGYDRFEEGMRFTYGFDWRWMAPGWRVDASLGQSYRLTDAPALFPDGTGLTGRTSDITGRLDVRWREFVKYTHRFRVDKDTLAVRRNEWDVAVGTRQTYVEAGYLRLNRDIPLVLEDLRDREEIRLAGRVAFLDHMSLFGSAVINLTDRAEDPGSTSDGFEPLRTRLGIAYEDECIELGLTWRRDTRSTGDAQAGNSFLLRFRLKGIGFD</sequence>
<evidence type="ECO:0000256" key="2">
    <source>
        <dbReference type="ARBA" id="ARBA00023136"/>
    </source>
</evidence>
<keyword evidence="2 4" id="KW-0472">Membrane</keyword>
<dbReference type="AlphaFoldDB" id="A0A1Z1FFF9"/>
<feature type="signal peptide" evidence="4">
    <location>
        <begin position="1"/>
        <end position="31"/>
    </location>
</feature>
<organism evidence="8 9">
    <name type="scientific">Croceicoccus marinus</name>
    <dbReference type="NCBI Taxonomy" id="450378"/>
    <lineage>
        <taxon>Bacteria</taxon>
        <taxon>Pseudomonadati</taxon>
        <taxon>Pseudomonadota</taxon>
        <taxon>Alphaproteobacteria</taxon>
        <taxon>Sphingomonadales</taxon>
        <taxon>Erythrobacteraceae</taxon>
        <taxon>Croceicoccus</taxon>
    </lineage>
</organism>
<comment type="similarity">
    <text evidence="4">Belongs to the LptD family.</text>
</comment>
<dbReference type="KEGG" id="cman:A9D14_11145"/>
<proteinExistence type="inferred from homology"/>
<reference evidence="8 9" key="1">
    <citation type="submission" date="2017-01" db="EMBL/GenBank/DDBJ databases">
        <title>Complete genome sequence of esterase-producing bacterium Croceicoccus marinus E4A9.</title>
        <authorList>
            <person name="Wu Y.-H."/>
            <person name="Cheng H."/>
            <person name="Xu L."/>
            <person name="Huo Y.-Y."/>
            <person name="Wang C.-S."/>
            <person name="Xu X.-W."/>
        </authorList>
    </citation>
    <scope>NUCLEOTIDE SEQUENCE [LARGE SCALE GENOMIC DNA]</scope>
    <source>
        <strain evidence="8 9">E4A9</strain>
    </source>
</reference>
<feature type="domain" description="LptD C-terminal" evidence="7">
    <location>
        <begin position="367"/>
        <end position="725"/>
    </location>
</feature>
<keyword evidence="3 4" id="KW-0998">Cell outer membrane</keyword>